<evidence type="ECO:0000313" key="3">
    <source>
        <dbReference type="Proteomes" id="UP000191901"/>
    </source>
</evidence>
<sequence length="56" mass="6601">MTPLERLKAGLERSKENGCEDTSTANQSQQDYEQRADEADRQLREKQARELKKFWS</sequence>
<feature type="compositionally biased region" description="Basic and acidic residues" evidence="1">
    <location>
        <begin position="32"/>
        <end position="44"/>
    </location>
</feature>
<dbReference type="Proteomes" id="UP000191901">
    <property type="component" value="Chromosome"/>
</dbReference>
<feature type="compositionally biased region" description="Polar residues" evidence="1">
    <location>
        <begin position="20"/>
        <end position="31"/>
    </location>
</feature>
<dbReference type="EMBL" id="CP021983">
    <property type="protein sequence ID" value="ASC70374.1"/>
    <property type="molecule type" value="Genomic_DNA"/>
</dbReference>
<name>A0A1Z3HJ80_9CYAN</name>
<gene>
    <name evidence="2" type="ORF">XM38_013120</name>
</gene>
<organism evidence="2 3">
    <name type="scientific">Halomicronema hongdechloris C2206</name>
    <dbReference type="NCBI Taxonomy" id="1641165"/>
    <lineage>
        <taxon>Bacteria</taxon>
        <taxon>Bacillati</taxon>
        <taxon>Cyanobacteriota</taxon>
        <taxon>Cyanophyceae</taxon>
        <taxon>Nodosilineales</taxon>
        <taxon>Nodosilineaceae</taxon>
        <taxon>Halomicronema</taxon>
    </lineage>
</organism>
<dbReference type="KEGG" id="hhg:XM38_013120"/>
<evidence type="ECO:0000256" key="1">
    <source>
        <dbReference type="SAM" id="MobiDB-lite"/>
    </source>
</evidence>
<protein>
    <submittedName>
        <fullName evidence="2">Uncharacterized protein</fullName>
    </submittedName>
</protein>
<evidence type="ECO:0000313" key="2">
    <source>
        <dbReference type="EMBL" id="ASC70374.1"/>
    </source>
</evidence>
<dbReference type="RefSeq" id="WP_187329308.1">
    <property type="nucleotide sequence ID" value="NZ_CP021983.2"/>
</dbReference>
<proteinExistence type="predicted"/>
<feature type="region of interest" description="Disordered" evidence="1">
    <location>
        <begin position="1"/>
        <end position="44"/>
    </location>
</feature>
<keyword evidence="3" id="KW-1185">Reference proteome</keyword>
<accession>A0A1Z3HJ80</accession>
<dbReference type="AlphaFoldDB" id="A0A1Z3HJ80"/>
<feature type="compositionally biased region" description="Basic and acidic residues" evidence="1">
    <location>
        <begin position="1"/>
        <end position="18"/>
    </location>
</feature>
<reference evidence="2 3" key="1">
    <citation type="journal article" date="2016" name="Biochim. Biophys. Acta">
        <title>Characterization of red-shifted phycobilisomes isolated from the chlorophyll f-containing cyanobacterium Halomicronema hongdechloris.</title>
        <authorList>
            <person name="Li Y."/>
            <person name="Lin Y."/>
            <person name="Garvey C.J."/>
            <person name="Birch D."/>
            <person name="Corkery R.W."/>
            <person name="Loughlin P.C."/>
            <person name="Scheer H."/>
            <person name="Willows R.D."/>
            <person name="Chen M."/>
        </authorList>
    </citation>
    <scope>NUCLEOTIDE SEQUENCE [LARGE SCALE GENOMIC DNA]</scope>
    <source>
        <strain evidence="2 3">C2206</strain>
    </source>
</reference>